<evidence type="ECO:0000256" key="7">
    <source>
        <dbReference type="RuleBase" id="RU363073"/>
    </source>
</evidence>
<evidence type="ECO:0000313" key="9">
    <source>
        <dbReference type="EMBL" id="USP78093.1"/>
    </source>
</evidence>
<evidence type="ECO:0000256" key="2">
    <source>
        <dbReference type="ARBA" id="ARBA00022448"/>
    </source>
</evidence>
<keyword evidence="10" id="KW-1185">Reference proteome</keyword>
<dbReference type="GO" id="GO:0012505">
    <property type="term" value="C:endomembrane system"/>
    <property type="evidence" value="ECO:0007669"/>
    <property type="project" value="UniProtKB-SubCell"/>
</dbReference>
<proteinExistence type="inferred from homology"/>
<organism evidence="9 10">
    <name type="scientific">Curvularia clavata</name>
    <dbReference type="NCBI Taxonomy" id="95742"/>
    <lineage>
        <taxon>Eukaryota</taxon>
        <taxon>Fungi</taxon>
        <taxon>Dikarya</taxon>
        <taxon>Ascomycota</taxon>
        <taxon>Pezizomycotina</taxon>
        <taxon>Dothideomycetes</taxon>
        <taxon>Pleosporomycetidae</taxon>
        <taxon>Pleosporales</taxon>
        <taxon>Pleosporineae</taxon>
        <taxon>Pleosporaceae</taxon>
        <taxon>Curvularia</taxon>
    </lineage>
</organism>
<evidence type="ECO:0000256" key="8">
    <source>
        <dbReference type="SAM" id="MobiDB-lite"/>
    </source>
</evidence>
<evidence type="ECO:0000256" key="4">
    <source>
        <dbReference type="ARBA" id="ARBA00022989"/>
    </source>
</evidence>
<evidence type="ECO:0000256" key="5">
    <source>
        <dbReference type="ARBA" id="ARBA00023136"/>
    </source>
</evidence>
<keyword evidence="5" id="KW-0472">Membrane</keyword>
<keyword evidence="4" id="KW-1133">Transmembrane helix</keyword>
<protein>
    <recommendedName>
        <fullName evidence="7">Autophagy-related protein</fullName>
    </recommendedName>
</protein>
<dbReference type="PANTHER" id="PTHR23519:SF3">
    <property type="entry name" value="AUTOPHAGY-RELATED PROTEIN 22-2"/>
    <property type="match status" value="1"/>
</dbReference>
<comment type="subcellular location">
    <subcellularLocation>
        <location evidence="1">Endomembrane system</location>
        <topology evidence="1">Multi-pass membrane protein</topology>
    </subcellularLocation>
    <subcellularLocation>
        <location evidence="7">Vacuole membrane</location>
        <topology evidence="7">Multi-pass membrane protein</topology>
    </subcellularLocation>
</comment>
<evidence type="ECO:0000313" key="10">
    <source>
        <dbReference type="Proteomes" id="UP001056012"/>
    </source>
</evidence>
<dbReference type="Proteomes" id="UP001056012">
    <property type="component" value="Chromosome 4"/>
</dbReference>
<sequence>MSFSDEDWVDPLHTSQDRHPTRYENEDTSPTTERELKGWYAYPIAAEADEEPKKGAFLPVLLEQLARENGVFFSDHSKPCVDHHATAQSSHTARDADGQHKNSEQCMVRYLGFEMSTSSLALYTSSAAVLLQALVLICFSSFADHGIASFPLSLNYDQQPVF</sequence>
<dbReference type="VEuPathDB" id="FungiDB:yc1106_05367"/>
<keyword evidence="7" id="KW-0926">Vacuole</keyword>
<dbReference type="AlphaFoldDB" id="A0A9Q8ZD44"/>
<dbReference type="GO" id="GO:0032974">
    <property type="term" value="P:amino acid transmembrane export from vacuole"/>
    <property type="evidence" value="ECO:0007669"/>
    <property type="project" value="TreeGrafter"/>
</dbReference>
<keyword evidence="3" id="KW-0812">Transmembrane</keyword>
<evidence type="ECO:0000256" key="3">
    <source>
        <dbReference type="ARBA" id="ARBA00022692"/>
    </source>
</evidence>
<evidence type="ECO:0000256" key="6">
    <source>
        <dbReference type="ARBA" id="ARBA00024801"/>
    </source>
</evidence>
<dbReference type="PANTHER" id="PTHR23519">
    <property type="entry name" value="AUTOPHAGY-RELATED PROTEIN 22"/>
    <property type="match status" value="1"/>
</dbReference>
<dbReference type="EMBL" id="CP089277">
    <property type="protein sequence ID" value="USP78093.1"/>
    <property type="molecule type" value="Genomic_DNA"/>
</dbReference>
<evidence type="ECO:0000256" key="1">
    <source>
        <dbReference type="ARBA" id="ARBA00004127"/>
    </source>
</evidence>
<feature type="compositionally biased region" description="Basic and acidic residues" evidence="8">
    <location>
        <begin position="15"/>
        <end position="25"/>
    </location>
</feature>
<dbReference type="InterPro" id="IPR024671">
    <property type="entry name" value="Atg22-like"/>
</dbReference>
<dbReference type="GO" id="GO:0005774">
    <property type="term" value="C:vacuolar membrane"/>
    <property type="evidence" value="ECO:0007669"/>
    <property type="project" value="UniProtKB-SubCell"/>
</dbReference>
<dbReference type="OrthoDB" id="192733at2759"/>
<dbReference type="InterPro" id="IPR050495">
    <property type="entry name" value="ATG22/LtaA_families"/>
</dbReference>
<name>A0A9Q8ZD44_CURCL</name>
<dbReference type="Pfam" id="PF11700">
    <property type="entry name" value="ATG22"/>
    <property type="match status" value="1"/>
</dbReference>
<keyword evidence="7" id="KW-0029">Amino-acid transport</keyword>
<keyword evidence="2 7" id="KW-0813">Transport</keyword>
<feature type="region of interest" description="Disordered" evidence="8">
    <location>
        <begin position="1"/>
        <end position="34"/>
    </location>
</feature>
<keyword evidence="7" id="KW-0072">Autophagy</keyword>
<comment type="similarity">
    <text evidence="7">Belongs to the ATG22 family.</text>
</comment>
<accession>A0A9Q8ZD44</accession>
<reference evidence="9" key="1">
    <citation type="submission" date="2021-12" db="EMBL/GenBank/DDBJ databases">
        <title>Curvularia clavata genome.</title>
        <authorList>
            <person name="Cao Y."/>
        </authorList>
    </citation>
    <scope>NUCLEOTIDE SEQUENCE</scope>
    <source>
        <strain evidence="9">Yc1106</strain>
    </source>
</reference>
<gene>
    <name evidence="9" type="ORF">yc1106_05367</name>
</gene>
<dbReference type="GO" id="GO:0006914">
    <property type="term" value="P:autophagy"/>
    <property type="evidence" value="ECO:0007669"/>
    <property type="project" value="UniProtKB-KW"/>
</dbReference>
<comment type="function">
    <text evidence="6 7">Vacuolar effluxer which mediate the efflux of amino acids resulting from autophagic degradation. The release of autophagic amino acids allows the maintenance of protein synthesis and viability during nitrogen starvation.</text>
</comment>